<dbReference type="GeneID" id="73331403"/>
<sequence length="91" mass="10313">MPWFLGREFGLFAMTANIVAPRSTSGIYMHTDQMDMTPNTTNHPYLLTTFWYLTDVTDEKGATRIYPGSHIKNVAPSTYATSFVFKDAPKE</sequence>
<name>A0AA37PDS6_9PEZI</name>
<dbReference type="RefSeq" id="XP_049132770.1">
    <property type="nucleotide sequence ID" value="XM_049276813.1"/>
</dbReference>
<dbReference type="SUPFAM" id="SSF51197">
    <property type="entry name" value="Clavaminate synthase-like"/>
    <property type="match status" value="1"/>
</dbReference>
<dbReference type="Proteomes" id="UP001055115">
    <property type="component" value="Unassembled WGS sequence"/>
</dbReference>
<accession>A0AA37PDS6</accession>
<protein>
    <submittedName>
        <fullName evidence="1">Uncharacterized protein</fullName>
    </submittedName>
</protein>
<proteinExistence type="predicted"/>
<reference evidence="1 2" key="1">
    <citation type="submission" date="2022-03" db="EMBL/GenBank/DDBJ databases">
        <title>Genome data of Colletotrichum spp.</title>
        <authorList>
            <person name="Utami Y.D."/>
            <person name="Hiruma K."/>
        </authorList>
    </citation>
    <scope>NUCLEOTIDE SEQUENCE [LARGE SCALE GENOMIC DNA]</scope>
    <source>
        <strain evidence="1 2">MAFF 239500</strain>
    </source>
</reference>
<dbReference type="EMBL" id="BQXU01000037">
    <property type="protein sequence ID" value="GKT50420.1"/>
    <property type="molecule type" value="Genomic_DNA"/>
</dbReference>
<keyword evidence="2" id="KW-1185">Reference proteome</keyword>
<dbReference type="Pfam" id="PF05721">
    <property type="entry name" value="PhyH"/>
    <property type="match status" value="1"/>
</dbReference>
<dbReference type="InterPro" id="IPR008775">
    <property type="entry name" value="Phytyl_CoA_dOase-like"/>
</dbReference>
<organism evidence="1 2">
    <name type="scientific">Colletotrichum spaethianum</name>
    <dbReference type="NCBI Taxonomy" id="700344"/>
    <lineage>
        <taxon>Eukaryota</taxon>
        <taxon>Fungi</taxon>
        <taxon>Dikarya</taxon>
        <taxon>Ascomycota</taxon>
        <taxon>Pezizomycotina</taxon>
        <taxon>Sordariomycetes</taxon>
        <taxon>Hypocreomycetidae</taxon>
        <taxon>Glomerellales</taxon>
        <taxon>Glomerellaceae</taxon>
        <taxon>Colletotrichum</taxon>
        <taxon>Colletotrichum spaethianum species complex</taxon>
    </lineage>
</organism>
<evidence type="ECO:0000313" key="2">
    <source>
        <dbReference type="Proteomes" id="UP001055115"/>
    </source>
</evidence>
<dbReference type="Gene3D" id="2.60.120.620">
    <property type="entry name" value="q2cbj1_9rhob like domain"/>
    <property type="match status" value="1"/>
</dbReference>
<dbReference type="AlphaFoldDB" id="A0AA37PDS6"/>
<evidence type="ECO:0000313" key="1">
    <source>
        <dbReference type="EMBL" id="GKT50420.1"/>
    </source>
</evidence>
<comment type="caution">
    <text evidence="1">The sequence shown here is derived from an EMBL/GenBank/DDBJ whole genome shotgun (WGS) entry which is preliminary data.</text>
</comment>
<gene>
    <name evidence="1" type="ORF">ColSpa_10601</name>
</gene>